<comment type="caution">
    <text evidence="2">The sequence shown here is derived from an EMBL/GenBank/DDBJ whole genome shotgun (WGS) entry which is preliminary data.</text>
</comment>
<dbReference type="Proteomes" id="UP000568022">
    <property type="component" value="Unassembled WGS sequence"/>
</dbReference>
<evidence type="ECO:0000313" key="2">
    <source>
        <dbReference type="EMBL" id="MBB5126779.1"/>
    </source>
</evidence>
<proteinExistence type="predicted"/>
<accession>A0A7W8BSE4</accession>
<evidence type="ECO:0000256" key="1">
    <source>
        <dbReference type="SAM" id="MobiDB-lite"/>
    </source>
</evidence>
<evidence type="ECO:0000313" key="3">
    <source>
        <dbReference type="Proteomes" id="UP000568022"/>
    </source>
</evidence>
<dbReference type="EMBL" id="JACHJE010000007">
    <property type="protein sequence ID" value="MBB5126779.1"/>
    <property type="molecule type" value="Genomic_DNA"/>
</dbReference>
<reference evidence="2 3" key="1">
    <citation type="submission" date="2020-08" db="EMBL/GenBank/DDBJ databases">
        <title>Genomic Encyclopedia of Type Strains, Phase III (KMG-III): the genomes of soil and plant-associated and newly described type strains.</title>
        <authorList>
            <person name="Whitman W."/>
        </authorList>
    </citation>
    <scope>NUCLEOTIDE SEQUENCE [LARGE SCALE GENOMIC DNA]</scope>
    <source>
        <strain evidence="2 3">CECT 3226</strain>
    </source>
</reference>
<protein>
    <submittedName>
        <fullName evidence="2">Uncharacterized protein</fullName>
    </submittedName>
</protein>
<sequence length="92" mass="9850">MDERTRPFGWTRTADPIIDGGLLPVDALADGWGVMPRPAGPGKTVGQVRRCPDRHGAGRNTTVTVRGDGSVRSRPGVPGRLLEPWHAAESAR</sequence>
<dbReference type="AlphaFoldDB" id="A0A7W8BSE4"/>
<name>A0A7W8BSE4_9ACTN</name>
<organism evidence="2 3">
    <name type="scientific">Streptomyces griseoloalbus</name>
    <dbReference type="NCBI Taxonomy" id="67303"/>
    <lineage>
        <taxon>Bacteria</taxon>
        <taxon>Bacillati</taxon>
        <taxon>Actinomycetota</taxon>
        <taxon>Actinomycetes</taxon>
        <taxon>Kitasatosporales</taxon>
        <taxon>Streptomycetaceae</taxon>
        <taxon>Streptomyces</taxon>
    </lineage>
</organism>
<gene>
    <name evidence="2" type="ORF">FHS32_003520</name>
</gene>
<keyword evidence="3" id="KW-1185">Reference proteome</keyword>
<feature type="region of interest" description="Disordered" evidence="1">
    <location>
        <begin position="37"/>
        <end position="92"/>
    </location>
</feature>